<dbReference type="AlphaFoldDB" id="A0A3E2W877"/>
<dbReference type="SMART" id="SM00342">
    <property type="entry name" value="HTH_ARAC"/>
    <property type="match status" value="1"/>
</dbReference>
<comment type="caution">
    <text evidence="5">The sequence shown here is derived from an EMBL/GenBank/DDBJ whole genome shotgun (WGS) entry which is preliminary data.</text>
</comment>
<dbReference type="PROSITE" id="PS01124">
    <property type="entry name" value="HTH_ARAC_FAMILY_2"/>
    <property type="match status" value="1"/>
</dbReference>
<evidence type="ECO:0000313" key="5">
    <source>
        <dbReference type="EMBL" id="RGC20603.1"/>
    </source>
</evidence>
<keyword evidence="1" id="KW-0805">Transcription regulation</keyword>
<dbReference type="PRINTS" id="PR00032">
    <property type="entry name" value="HTHARAC"/>
</dbReference>
<evidence type="ECO:0000256" key="3">
    <source>
        <dbReference type="ARBA" id="ARBA00023163"/>
    </source>
</evidence>
<reference evidence="5 6" key="1">
    <citation type="submission" date="2018-08" db="EMBL/GenBank/DDBJ databases">
        <title>A genome reference for cultivated species of the human gut microbiota.</title>
        <authorList>
            <person name="Zou Y."/>
            <person name="Xue W."/>
            <person name="Luo G."/>
        </authorList>
    </citation>
    <scope>NUCLEOTIDE SEQUENCE [LARGE SCALE GENOMIC DNA]</scope>
    <source>
        <strain evidence="5 6">AM37-13AC</strain>
    </source>
</reference>
<accession>A0A3E2W877</accession>
<dbReference type="Gene3D" id="2.60.120.10">
    <property type="entry name" value="Jelly Rolls"/>
    <property type="match status" value="1"/>
</dbReference>
<dbReference type="InterPro" id="IPR011051">
    <property type="entry name" value="RmlC_Cupin_sf"/>
</dbReference>
<evidence type="ECO:0000313" key="6">
    <source>
        <dbReference type="Proteomes" id="UP000260733"/>
    </source>
</evidence>
<dbReference type="RefSeq" id="WP_117553754.1">
    <property type="nucleotide sequence ID" value="NZ_QVFB01000004.1"/>
</dbReference>
<name>A0A3E2W877_9FIRM</name>
<proteinExistence type="predicted"/>
<dbReference type="InterPro" id="IPR020449">
    <property type="entry name" value="Tscrpt_reg_AraC-type_HTH"/>
</dbReference>
<keyword evidence="3" id="KW-0804">Transcription</keyword>
<dbReference type="PROSITE" id="PS00041">
    <property type="entry name" value="HTH_ARAC_FAMILY_1"/>
    <property type="match status" value="1"/>
</dbReference>
<dbReference type="GO" id="GO:0003700">
    <property type="term" value="F:DNA-binding transcription factor activity"/>
    <property type="evidence" value="ECO:0007669"/>
    <property type="project" value="InterPro"/>
</dbReference>
<dbReference type="Proteomes" id="UP000260733">
    <property type="component" value="Unassembled WGS sequence"/>
</dbReference>
<evidence type="ECO:0000256" key="1">
    <source>
        <dbReference type="ARBA" id="ARBA00023015"/>
    </source>
</evidence>
<dbReference type="InterPro" id="IPR018062">
    <property type="entry name" value="HTH_AraC-typ_CS"/>
</dbReference>
<dbReference type="GO" id="GO:0043565">
    <property type="term" value="F:sequence-specific DNA binding"/>
    <property type="evidence" value="ECO:0007669"/>
    <property type="project" value="InterPro"/>
</dbReference>
<keyword evidence="2" id="KW-0238">DNA-binding</keyword>
<evidence type="ECO:0000259" key="4">
    <source>
        <dbReference type="PROSITE" id="PS01124"/>
    </source>
</evidence>
<dbReference type="PANTHER" id="PTHR43280">
    <property type="entry name" value="ARAC-FAMILY TRANSCRIPTIONAL REGULATOR"/>
    <property type="match status" value="1"/>
</dbReference>
<protein>
    <submittedName>
        <fullName evidence="5">AraC family transcriptional regulator</fullName>
    </submittedName>
</protein>
<dbReference type="EMBL" id="QVFB01000004">
    <property type="protein sequence ID" value="RGC20603.1"/>
    <property type="molecule type" value="Genomic_DNA"/>
</dbReference>
<feature type="domain" description="HTH araC/xylS-type" evidence="4">
    <location>
        <begin position="199"/>
        <end position="297"/>
    </location>
</feature>
<dbReference type="Gene3D" id="1.10.10.60">
    <property type="entry name" value="Homeodomain-like"/>
    <property type="match status" value="2"/>
</dbReference>
<evidence type="ECO:0000256" key="2">
    <source>
        <dbReference type="ARBA" id="ARBA00023125"/>
    </source>
</evidence>
<dbReference type="SUPFAM" id="SSF51182">
    <property type="entry name" value="RmlC-like cupins"/>
    <property type="match status" value="1"/>
</dbReference>
<dbReference type="InterPro" id="IPR018060">
    <property type="entry name" value="HTH_AraC"/>
</dbReference>
<dbReference type="InterPro" id="IPR009057">
    <property type="entry name" value="Homeodomain-like_sf"/>
</dbReference>
<sequence>MKDVHCIEFHTSSREERIPELAKDFPYTASRATLDCYIGSTVPWHWHQAVELFYMESGCVEYTTPCGKLLFPAGSGGFVNSNVLHTTRAISQTEENVQLLHIFDVSLLAGERGSRIEQKYILPITSDPQLEILPLLPDHAAGREILKRLKESFCLSCDTFGYELKLREILTELWLMLVEQAHSVSSSNRNSVGGNDKIKLMLIYIHEHYPENLSVKELAAAAYTSERECYRIFREHLHTTPIAYLTAYRIQIACQMLAESKASITEVGAACGMGNSSYFGKVFREVVGCTPRQYRYERQNNNTI</sequence>
<dbReference type="PANTHER" id="PTHR43280:SF28">
    <property type="entry name" value="HTH-TYPE TRANSCRIPTIONAL ACTIVATOR RHAS"/>
    <property type="match status" value="1"/>
</dbReference>
<gene>
    <name evidence="5" type="ORF">DW855_03890</name>
</gene>
<dbReference type="SUPFAM" id="SSF46689">
    <property type="entry name" value="Homeodomain-like"/>
    <property type="match status" value="2"/>
</dbReference>
<dbReference type="Pfam" id="PF12833">
    <property type="entry name" value="HTH_18"/>
    <property type="match status" value="1"/>
</dbReference>
<dbReference type="InterPro" id="IPR014710">
    <property type="entry name" value="RmlC-like_jellyroll"/>
</dbReference>
<organism evidence="5 6">
    <name type="scientific">Faecalibacterium prausnitzii</name>
    <dbReference type="NCBI Taxonomy" id="853"/>
    <lineage>
        <taxon>Bacteria</taxon>
        <taxon>Bacillati</taxon>
        <taxon>Bacillota</taxon>
        <taxon>Clostridia</taxon>
        <taxon>Eubacteriales</taxon>
        <taxon>Oscillospiraceae</taxon>
        <taxon>Faecalibacterium</taxon>
    </lineage>
</organism>